<keyword evidence="3 17" id="KW-0813">Transport</keyword>
<keyword evidence="15 17" id="KW-0472">Membrane</keyword>
<dbReference type="GO" id="GO:0005524">
    <property type="term" value="F:ATP binding"/>
    <property type="evidence" value="ECO:0007669"/>
    <property type="project" value="UniProtKB-KW"/>
</dbReference>
<dbReference type="InterPro" id="IPR004014">
    <property type="entry name" value="ATPase_P-typ_cation-transptr_N"/>
</dbReference>
<dbReference type="SUPFAM" id="SSF81665">
    <property type="entry name" value="Calcium ATPase, transmembrane domain M"/>
    <property type="match status" value="1"/>
</dbReference>
<evidence type="ECO:0000256" key="14">
    <source>
        <dbReference type="ARBA" id="ARBA00023065"/>
    </source>
</evidence>
<dbReference type="Gene3D" id="2.70.150.10">
    <property type="entry name" value="Calcium-transporting ATPase, cytoplasmic transduction domain A"/>
    <property type="match status" value="1"/>
</dbReference>
<dbReference type="InterPro" id="IPR023299">
    <property type="entry name" value="ATPase_P-typ_cyto_dom_N"/>
</dbReference>
<keyword evidence="20" id="KW-1185">Reference proteome</keyword>
<accession>A0AAV9MEE9</accession>
<dbReference type="SMART" id="SM00831">
    <property type="entry name" value="Cation_ATPase_N"/>
    <property type="match status" value="1"/>
</dbReference>
<comment type="catalytic activity">
    <reaction evidence="16 17">
        <text>Ca(2+)(in) + ATP + H2O = Ca(2+)(out) + ADP + phosphate + H(+)</text>
        <dbReference type="Rhea" id="RHEA:18105"/>
        <dbReference type="ChEBI" id="CHEBI:15377"/>
        <dbReference type="ChEBI" id="CHEBI:15378"/>
        <dbReference type="ChEBI" id="CHEBI:29108"/>
        <dbReference type="ChEBI" id="CHEBI:30616"/>
        <dbReference type="ChEBI" id="CHEBI:43474"/>
        <dbReference type="ChEBI" id="CHEBI:456216"/>
        <dbReference type="EC" id="7.2.2.10"/>
    </reaction>
</comment>
<keyword evidence="13 17" id="KW-1133">Transmembrane helix</keyword>
<evidence type="ECO:0000256" key="9">
    <source>
        <dbReference type="ARBA" id="ARBA00022840"/>
    </source>
</evidence>
<feature type="transmembrane region" description="Helical" evidence="17">
    <location>
        <begin position="848"/>
        <end position="868"/>
    </location>
</feature>
<dbReference type="NCBIfam" id="TIGR01517">
    <property type="entry name" value="ATPase-IIB_Ca"/>
    <property type="match status" value="1"/>
</dbReference>
<dbReference type="SFLD" id="SFLDS00003">
    <property type="entry name" value="Haloacid_Dehalogenase"/>
    <property type="match status" value="1"/>
</dbReference>
<dbReference type="Pfam" id="PF12515">
    <property type="entry name" value="CaATP_NAI"/>
    <property type="match status" value="1"/>
</dbReference>
<dbReference type="InterPro" id="IPR001757">
    <property type="entry name" value="P_typ_ATPase"/>
</dbReference>
<dbReference type="SFLD" id="SFLDF00027">
    <property type="entry name" value="p-type_atpase"/>
    <property type="match status" value="1"/>
</dbReference>
<evidence type="ECO:0000259" key="18">
    <source>
        <dbReference type="SMART" id="SM00831"/>
    </source>
</evidence>
<dbReference type="FunFam" id="2.70.150.10:FF:000006">
    <property type="entry name" value="Calcium-transporting ATPase"/>
    <property type="match status" value="1"/>
</dbReference>
<dbReference type="Proteomes" id="UP001311915">
    <property type="component" value="Unassembled WGS sequence"/>
</dbReference>
<dbReference type="FunFam" id="1.20.1110.10:FF:000036">
    <property type="entry name" value="Calcium-transporting ATPase"/>
    <property type="match status" value="1"/>
</dbReference>
<dbReference type="NCBIfam" id="TIGR01494">
    <property type="entry name" value="ATPase_P-type"/>
    <property type="match status" value="3"/>
</dbReference>
<evidence type="ECO:0000313" key="19">
    <source>
        <dbReference type="EMBL" id="KAK4736284.1"/>
    </source>
</evidence>
<evidence type="ECO:0000256" key="1">
    <source>
        <dbReference type="ARBA" id="ARBA00004141"/>
    </source>
</evidence>
<keyword evidence="12" id="KW-1278">Translocase</keyword>
<dbReference type="PANTHER" id="PTHR24093">
    <property type="entry name" value="CATION TRANSPORTING ATPASE"/>
    <property type="match status" value="1"/>
</dbReference>
<dbReference type="CDD" id="cd02081">
    <property type="entry name" value="P-type_ATPase_Ca_PMCA-like"/>
    <property type="match status" value="1"/>
</dbReference>
<dbReference type="Pfam" id="PF00689">
    <property type="entry name" value="Cation_ATPase_C"/>
    <property type="match status" value="1"/>
</dbReference>
<dbReference type="Pfam" id="PF00122">
    <property type="entry name" value="E1-E2_ATPase"/>
    <property type="match status" value="1"/>
</dbReference>
<dbReference type="InterPro" id="IPR059000">
    <property type="entry name" value="ATPase_P-type_domA"/>
</dbReference>
<feature type="transmembrane region" description="Helical" evidence="17">
    <location>
        <begin position="185"/>
        <end position="210"/>
    </location>
</feature>
<dbReference type="InterPro" id="IPR008250">
    <property type="entry name" value="ATPase_P-typ_transduc_dom_A_sf"/>
</dbReference>
<dbReference type="GO" id="GO:0005388">
    <property type="term" value="F:P-type calcium transporter activity"/>
    <property type="evidence" value="ECO:0007669"/>
    <property type="project" value="UniProtKB-EC"/>
</dbReference>
<keyword evidence="7 17" id="KW-0547">Nucleotide-binding</keyword>
<evidence type="ECO:0000256" key="17">
    <source>
        <dbReference type="RuleBase" id="RU361146"/>
    </source>
</evidence>
<evidence type="ECO:0000256" key="12">
    <source>
        <dbReference type="ARBA" id="ARBA00022967"/>
    </source>
</evidence>
<evidence type="ECO:0000256" key="4">
    <source>
        <dbReference type="ARBA" id="ARBA00022568"/>
    </source>
</evidence>
<dbReference type="PANTHER" id="PTHR24093:SF520">
    <property type="entry name" value="CALCIUM-TRANSPORTING ATPASE 9, PLASMA MEMBRANE-TYPE"/>
    <property type="match status" value="1"/>
</dbReference>
<proteinExistence type="inferred from homology"/>
<evidence type="ECO:0000256" key="16">
    <source>
        <dbReference type="ARBA" id="ARBA00048694"/>
    </source>
</evidence>
<evidence type="ECO:0000256" key="6">
    <source>
        <dbReference type="ARBA" id="ARBA00022723"/>
    </source>
</evidence>
<dbReference type="AlphaFoldDB" id="A0AAV9MEE9"/>
<dbReference type="GO" id="GO:0005886">
    <property type="term" value="C:plasma membrane"/>
    <property type="evidence" value="ECO:0007669"/>
    <property type="project" value="TreeGrafter"/>
</dbReference>
<evidence type="ECO:0000256" key="13">
    <source>
        <dbReference type="ARBA" id="ARBA00022989"/>
    </source>
</evidence>
<evidence type="ECO:0000256" key="3">
    <source>
        <dbReference type="ARBA" id="ARBA00022448"/>
    </source>
</evidence>
<dbReference type="InterPro" id="IPR018303">
    <property type="entry name" value="ATPase_P-typ_P_site"/>
</dbReference>
<keyword evidence="10" id="KW-0460">Magnesium</keyword>
<feature type="transmembrane region" description="Helical" evidence="17">
    <location>
        <begin position="372"/>
        <end position="396"/>
    </location>
</feature>
<dbReference type="PROSITE" id="PS00154">
    <property type="entry name" value="ATPASE_E1_E2"/>
    <property type="match status" value="1"/>
</dbReference>
<dbReference type="EMBL" id="JAWPEI010000002">
    <property type="protein sequence ID" value="KAK4736284.1"/>
    <property type="molecule type" value="Genomic_DNA"/>
</dbReference>
<dbReference type="FunFam" id="3.40.1110.10:FF:000013">
    <property type="entry name" value="Calcium-transporting ATPase"/>
    <property type="match status" value="1"/>
</dbReference>
<feature type="transmembrane region" description="Helical" evidence="17">
    <location>
        <begin position="997"/>
        <end position="1017"/>
    </location>
</feature>
<dbReference type="FunFam" id="1.20.1110.10:FF:000039">
    <property type="entry name" value="Calcium-transporting ATPase"/>
    <property type="match status" value="1"/>
</dbReference>
<dbReference type="PRINTS" id="PR00119">
    <property type="entry name" value="CATATPASE"/>
</dbReference>
<dbReference type="Pfam" id="PF00690">
    <property type="entry name" value="Cation_ATPase_N"/>
    <property type="match status" value="1"/>
</dbReference>
<dbReference type="Pfam" id="PF13246">
    <property type="entry name" value="Cation_ATPase"/>
    <property type="match status" value="1"/>
</dbReference>
<comment type="similarity">
    <text evidence="2 17">Belongs to the cation transport ATPase (P-type) (TC 3.A.3) family. Type IIB subfamily.</text>
</comment>
<comment type="subcellular location">
    <subcellularLocation>
        <location evidence="1 17">Membrane</location>
        <topology evidence="1 17">Multi-pass membrane protein</topology>
    </subcellularLocation>
</comment>
<dbReference type="SUPFAM" id="SSF81653">
    <property type="entry name" value="Calcium ATPase, transduction domain A"/>
    <property type="match status" value="1"/>
</dbReference>
<dbReference type="EC" id="7.2.2.10" evidence="17"/>
<dbReference type="GO" id="GO:0016887">
    <property type="term" value="F:ATP hydrolysis activity"/>
    <property type="evidence" value="ECO:0007669"/>
    <property type="project" value="InterPro"/>
</dbReference>
<dbReference type="InterPro" id="IPR006068">
    <property type="entry name" value="ATPase_P-typ_cation-transptr_C"/>
</dbReference>
<keyword evidence="14 17" id="KW-0406">Ion transport</keyword>
<keyword evidence="5 17" id="KW-0812">Transmembrane</keyword>
<dbReference type="FunFam" id="3.40.50.1000:FF:000011">
    <property type="entry name" value="Calcium-transporting ATPase"/>
    <property type="match status" value="1"/>
</dbReference>
<feature type="transmembrane region" description="Helical" evidence="17">
    <location>
        <begin position="426"/>
        <end position="452"/>
    </location>
</feature>
<keyword evidence="8 17" id="KW-0106">Calcium</keyword>
<comment type="caution">
    <text evidence="17">Lacks conserved residue(s) required for the propagation of feature annotation.</text>
</comment>
<comment type="caution">
    <text evidence="19">The sequence shown here is derived from an EMBL/GenBank/DDBJ whole genome shotgun (WGS) entry which is preliminary data.</text>
</comment>
<keyword evidence="11" id="KW-0112">Calmodulin-binding</keyword>
<keyword evidence="9 17" id="KW-0067">ATP-binding</keyword>
<evidence type="ECO:0000313" key="20">
    <source>
        <dbReference type="Proteomes" id="UP001311915"/>
    </source>
</evidence>
<dbReference type="FunFam" id="1.20.1110.10:FF:000097">
    <property type="entry name" value="Calcium-transporting ATPase 9 plasma membrane-type"/>
    <property type="match status" value="1"/>
</dbReference>
<keyword evidence="4 17" id="KW-0109">Calcium transport</keyword>
<protein>
    <recommendedName>
        <fullName evidence="17">Calcium-transporting ATPase</fullName>
        <ecNumber evidence="17">7.2.2.10</ecNumber>
    </recommendedName>
</protein>
<feature type="transmembrane region" description="Helical" evidence="17">
    <location>
        <begin position="880"/>
        <end position="899"/>
    </location>
</feature>
<dbReference type="InterPro" id="IPR036412">
    <property type="entry name" value="HAD-like_sf"/>
</dbReference>
<dbReference type="GO" id="GO:0005516">
    <property type="term" value="F:calmodulin binding"/>
    <property type="evidence" value="ECO:0007669"/>
    <property type="project" value="UniProtKB-KW"/>
</dbReference>
<gene>
    <name evidence="19" type="ORF">R3W88_010545</name>
</gene>
<reference evidence="19 20" key="1">
    <citation type="submission" date="2023-10" db="EMBL/GenBank/DDBJ databases">
        <title>Genome-Wide Identification Analysis in wild type Solanum Pinnatisectum Reveals Some Genes Defensing Phytophthora Infestans.</title>
        <authorList>
            <person name="Sun C."/>
        </authorList>
    </citation>
    <scope>NUCLEOTIDE SEQUENCE [LARGE SCALE GENOMIC DNA]</scope>
    <source>
        <strain evidence="19">LQN</strain>
        <tissue evidence="19">Leaf</tissue>
    </source>
</reference>
<dbReference type="FunFam" id="1.20.5.170:FF:000029">
    <property type="entry name" value="Calcium-transporting ATPase"/>
    <property type="match status" value="1"/>
</dbReference>
<sequence length="1074" mass="117039">MTTAPTMQLHDLEAGSSHLNSSPQDDFSDPFDIANTKNVSFHALKRWREAALVLNASRRFRYTLDLRKAEEKEQRRRMIRAHAQVIRAALLFKLAGQRAIVLGTEVAPLPPCGDYGISLEQLASVTRDYNLSALQQYGGAKGLSEKLKTDIDSGIVDDDVELSKRKNVFGANTYPMKKGRSYLRFLWEAWQDLTLVILIVAAVLSLALGIHTKGLKEGWYDGGSITFAVLLVIFVTATSDYRQSLRFQNLNEEKRNIQVEVIRDGRREKISIYEIVVGDVVPLRIGDQVPADGVLISGHSLAIDESSMTGESKIVNKNQKAPFLIAGCKVADGAGTMLVTGVGINTEWGLLMASISEDTGEETPLQVRLNGVATFIGIVGLAVALFVLIVLLSRFFTGHSKNPDGTTQFVRGQTSVSKTMDGVVHIITAAVTIVVVAVPEGLPLAVTLTLAYSMKKMMADKALVRRLSACETMGSATTICSDKTGTLTLNQMTVVEAYVGERKLDSPEDGSQLHSAVSSLLDEGITQNTSGSVFTSKDGKGTEVSGSPTEKAILSWGVKIGMKFDVVRSQSIVLHVSPFNSTKKRGGVAVREQSGSQVHMHWKGAAEIILASCTGYLDSNGCLQSIETEKDFLNEAIEDMAAKSLRCVAIAYQTCNVNEVPTDEEQLAQWILPEHDLILLAILGIKDPCRPGVKDAVRQCSESGVKVRMVTGDNIQTARAIALECGILTSNTEVTEFEVIEGKTFRELSEKEREQVAKRMSVMGRSSPSDKLLLVQTLRKLGEVVAVTGDGTNDAPALHEADIGLSMGIQGTEVAKESSDIIILDDNFATVVKVVRWGRSVYANIQKFIQFQLTVNVAALVINVVAAVSSGDVPLNTVQLLWINLIMDTLGALALATEPPTDHLMRRPPVGRREPLVTNIMWRNLLIQALYQIGILLVLNFQGKSILSLENDDPKHANMVKNTLIFNAFVFCQIFNEVNARKPDEINVFTGVTKNPLFTGVVGTTFVLQIIIIEFLGKFTSTVGLSWKLWMVSLVVGIISWPLAAAGKLISVPKTPVAKVFIKLYQRCIAGRNA</sequence>
<dbReference type="Gene3D" id="3.40.1110.10">
    <property type="entry name" value="Calcium-transporting ATPase, cytoplasmic domain N"/>
    <property type="match status" value="1"/>
</dbReference>
<evidence type="ECO:0000256" key="7">
    <source>
        <dbReference type="ARBA" id="ARBA00022741"/>
    </source>
</evidence>
<evidence type="ECO:0000256" key="8">
    <source>
        <dbReference type="ARBA" id="ARBA00022837"/>
    </source>
</evidence>
<feature type="domain" description="Cation-transporting P-type ATPase N-terminal" evidence="18">
    <location>
        <begin position="139"/>
        <end position="210"/>
    </location>
</feature>
<dbReference type="InterPro" id="IPR044492">
    <property type="entry name" value="P_typ_ATPase_HD_dom"/>
</dbReference>
<dbReference type="GO" id="GO:0046872">
    <property type="term" value="F:metal ion binding"/>
    <property type="evidence" value="ECO:0007669"/>
    <property type="project" value="UniProtKB-KW"/>
</dbReference>
<organism evidence="19 20">
    <name type="scientific">Solanum pinnatisectum</name>
    <name type="common">tansyleaf nightshade</name>
    <dbReference type="NCBI Taxonomy" id="50273"/>
    <lineage>
        <taxon>Eukaryota</taxon>
        <taxon>Viridiplantae</taxon>
        <taxon>Streptophyta</taxon>
        <taxon>Embryophyta</taxon>
        <taxon>Tracheophyta</taxon>
        <taxon>Spermatophyta</taxon>
        <taxon>Magnoliopsida</taxon>
        <taxon>eudicotyledons</taxon>
        <taxon>Gunneridae</taxon>
        <taxon>Pentapetalae</taxon>
        <taxon>asterids</taxon>
        <taxon>lamiids</taxon>
        <taxon>Solanales</taxon>
        <taxon>Solanaceae</taxon>
        <taxon>Solanoideae</taxon>
        <taxon>Solaneae</taxon>
        <taxon>Solanum</taxon>
    </lineage>
</organism>
<keyword evidence="6" id="KW-0479">Metal-binding</keyword>
<feature type="transmembrane region" description="Helical" evidence="17">
    <location>
        <begin position="1029"/>
        <end position="1050"/>
    </location>
</feature>
<dbReference type="SFLD" id="SFLDG00002">
    <property type="entry name" value="C1.7:_P-type_atpase_like"/>
    <property type="match status" value="1"/>
</dbReference>
<comment type="function">
    <text evidence="17">Catalyzes the hydrolysis of ATP coupled with the transport of calcium.</text>
</comment>
<evidence type="ECO:0000256" key="2">
    <source>
        <dbReference type="ARBA" id="ARBA00006124"/>
    </source>
</evidence>
<evidence type="ECO:0000256" key="5">
    <source>
        <dbReference type="ARBA" id="ARBA00022692"/>
    </source>
</evidence>
<feature type="transmembrane region" description="Helical" evidence="17">
    <location>
        <begin position="222"/>
        <end position="241"/>
    </location>
</feature>
<dbReference type="InterPro" id="IPR024750">
    <property type="entry name" value="Ca_ATPase_N_dom"/>
</dbReference>
<evidence type="ECO:0000256" key="10">
    <source>
        <dbReference type="ARBA" id="ARBA00022842"/>
    </source>
</evidence>
<dbReference type="Gene3D" id="1.20.1110.10">
    <property type="entry name" value="Calcium-transporting ATPase, transmembrane domain"/>
    <property type="match status" value="1"/>
</dbReference>
<dbReference type="Gene3D" id="1.20.5.170">
    <property type="match status" value="1"/>
</dbReference>
<dbReference type="SUPFAM" id="SSF56784">
    <property type="entry name" value="HAD-like"/>
    <property type="match status" value="1"/>
</dbReference>
<dbReference type="InterPro" id="IPR006408">
    <property type="entry name" value="P-type_ATPase_IIB"/>
</dbReference>
<dbReference type="InterPro" id="IPR023214">
    <property type="entry name" value="HAD_sf"/>
</dbReference>
<dbReference type="SUPFAM" id="SSF81660">
    <property type="entry name" value="Metal cation-transporting ATPase, ATP-binding domain N"/>
    <property type="match status" value="1"/>
</dbReference>
<dbReference type="Gene3D" id="3.40.50.1000">
    <property type="entry name" value="HAD superfamily/HAD-like"/>
    <property type="match status" value="1"/>
</dbReference>
<dbReference type="InterPro" id="IPR023298">
    <property type="entry name" value="ATPase_P-typ_TM_dom_sf"/>
</dbReference>
<name>A0AAV9MEE9_9SOLN</name>
<evidence type="ECO:0000256" key="15">
    <source>
        <dbReference type="ARBA" id="ARBA00023136"/>
    </source>
</evidence>
<evidence type="ECO:0000256" key="11">
    <source>
        <dbReference type="ARBA" id="ARBA00022860"/>
    </source>
</evidence>